<evidence type="ECO:0000259" key="5">
    <source>
        <dbReference type="PROSITE" id="PS51063"/>
    </source>
</evidence>
<dbReference type="Proteomes" id="UP000178953">
    <property type="component" value="Unassembled WGS sequence"/>
</dbReference>
<dbReference type="GO" id="GO:0005829">
    <property type="term" value="C:cytosol"/>
    <property type="evidence" value="ECO:0007669"/>
    <property type="project" value="TreeGrafter"/>
</dbReference>
<dbReference type="PROSITE" id="PS50042">
    <property type="entry name" value="CNMP_BINDING_3"/>
    <property type="match status" value="1"/>
</dbReference>
<keyword evidence="1" id="KW-0805">Transcription regulation</keyword>
<evidence type="ECO:0008006" key="8">
    <source>
        <dbReference type="Google" id="ProtNLM"/>
    </source>
</evidence>
<keyword evidence="2" id="KW-0238">DNA-binding</keyword>
<dbReference type="InterPro" id="IPR036390">
    <property type="entry name" value="WH_DNA-bd_sf"/>
</dbReference>
<dbReference type="InterPro" id="IPR000595">
    <property type="entry name" value="cNMP-bd_dom"/>
</dbReference>
<dbReference type="FunFam" id="1.10.10.10:FF:000019">
    <property type="entry name" value="Crp/Fnr family transcriptional regulator"/>
    <property type="match status" value="1"/>
</dbReference>
<dbReference type="EMBL" id="MCHX01000027">
    <property type="protein sequence ID" value="OFJ53258.1"/>
    <property type="molecule type" value="Genomic_DNA"/>
</dbReference>
<evidence type="ECO:0000256" key="1">
    <source>
        <dbReference type="ARBA" id="ARBA00023015"/>
    </source>
</evidence>
<dbReference type="CDD" id="cd00038">
    <property type="entry name" value="CAP_ED"/>
    <property type="match status" value="1"/>
</dbReference>
<accession>A0A1E8Q3R3</accession>
<dbReference type="SUPFAM" id="SSF46785">
    <property type="entry name" value="Winged helix' DNA-binding domain"/>
    <property type="match status" value="1"/>
</dbReference>
<dbReference type="Gene3D" id="2.60.120.10">
    <property type="entry name" value="Jelly Rolls"/>
    <property type="match status" value="1"/>
</dbReference>
<evidence type="ECO:0000256" key="2">
    <source>
        <dbReference type="ARBA" id="ARBA00023125"/>
    </source>
</evidence>
<dbReference type="Pfam" id="PF13545">
    <property type="entry name" value="HTH_Crp_2"/>
    <property type="match status" value="1"/>
</dbReference>
<dbReference type="RefSeq" id="WP_070353549.1">
    <property type="nucleotide sequence ID" value="NZ_CP043474.1"/>
</dbReference>
<reference evidence="6 7" key="1">
    <citation type="submission" date="2016-09" db="EMBL/GenBank/DDBJ databases">
        <title>genome sequence of Mycobacterium sp. 739 SCH.</title>
        <authorList>
            <person name="Greninger A.L."/>
            <person name="Qin X."/>
            <person name="Jerome K."/>
            <person name="Vora S."/>
            <person name="Quinn K."/>
        </authorList>
    </citation>
    <scope>NUCLEOTIDE SEQUENCE [LARGE SCALE GENOMIC DNA]</scope>
    <source>
        <strain evidence="6 7">SCH</strain>
    </source>
</reference>
<dbReference type="InterPro" id="IPR018490">
    <property type="entry name" value="cNMP-bd_dom_sf"/>
</dbReference>
<evidence type="ECO:0000259" key="4">
    <source>
        <dbReference type="PROSITE" id="PS50042"/>
    </source>
</evidence>
<dbReference type="Pfam" id="PF00027">
    <property type="entry name" value="cNMP_binding"/>
    <property type="match status" value="1"/>
</dbReference>
<proteinExistence type="predicted"/>
<evidence type="ECO:0000313" key="7">
    <source>
        <dbReference type="Proteomes" id="UP000178953"/>
    </source>
</evidence>
<comment type="caution">
    <text evidence="6">The sequence shown here is derived from an EMBL/GenBank/DDBJ whole genome shotgun (WGS) entry which is preliminary data.</text>
</comment>
<organism evidence="6 7">
    <name type="scientific">Mycolicibacterium grossiae</name>
    <dbReference type="NCBI Taxonomy" id="1552759"/>
    <lineage>
        <taxon>Bacteria</taxon>
        <taxon>Bacillati</taxon>
        <taxon>Actinomycetota</taxon>
        <taxon>Actinomycetes</taxon>
        <taxon>Mycobacteriales</taxon>
        <taxon>Mycobacteriaceae</taxon>
        <taxon>Mycolicibacterium</taxon>
    </lineage>
</organism>
<dbReference type="SMART" id="SM00419">
    <property type="entry name" value="HTH_CRP"/>
    <property type="match status" value="1"/>
</dbReference>
<dbReference type="SUPFAM" id="SSF51206">
    <property type="entry name" value="cAMP-binding domain-like"/>
    <property type="match status" value="1"/>
</dbReference>
<dbReference type="PROSITE" id="PS51063">
    <property type="entry name" value="HTH_CRP_2"/>
    <property type="match status" value="1"/>
</dbReference>
<evidence type="ECO:0000256" key="3">
    <source>
        <dbReference type="ARBA" id="ARBA00023163"/>
    </source>
</evidence>
<dbReference type="PANTHER" id="PTHR24567:SF74">
    <property type="entry name" value="HTH-TYPE TRANSCRIPTIONAL REGULATOR ARCR"/>
    <property type="match status" value="1"/>
</dbReference>
<dbReference type="InterPro" id="IPR014710">
    <property type="entry name" value="RmlC-like_jellyroll"/>
</dbReference>
<dbReference type="PANTHER" id="PTHR24567">
    <property type="entry name" value="CRP FAMILY TRANSCRIPTIONAL REGULATORY PROTEIN"/>
    <property type="match status" value="1"/>
</dbReference>
<sequence>MPSELTFRSGDVIFAQADPPDCLYLTTSGKVRLGRHDDTGRTCLYTVVGPGEVFGEVAMFDTSPRTEMAVAMTDVRALAWDRAGLDELFATDPTAAEHLLRVLARRIRRASDDITDLMSATVSSRVAKQLLRLAQQFGVQHDGAVRVALDLNQEQLAQLTGTSRECVNRALSEFCDSGWIRVEPNAVLIVDRQPLVRCVDGGRRIGSGRAH</sequence>
<keyword evidence="7" id="KW-1185">Reference proteome</keyword>
<evidence type="ECO:0000313" key="6">
    <source>
        <dbReference type="EMBL" id="OFJ53258.1"/>
    </source>
</evidence>
<dbReference type="InterPro" id="IPR036388">
    <property type="entry name" value="WH-like_DNA-bd_sf"/>
</dbReference>
<name>A0A1E8Q3R3_9MYCO</name>
<dbReference type="GO" id="GO:0003700">
    <property type="term" value="F:DNA-binding transcription factor activity"/>
    <property type="evidence" value="ECO:0007669"/>
    <property type="project" value="TreeGrafter"/>
</dbReference>
<keyword evidence="3" id="KW-0804">Transcription</keyword>
<feature type="domain" description="HTH crp-type" evidence="5">
    <location>
        <begin position="120"/>
        <end position="193"/>
    </location>
</feature>
<dbReference type="AlphaFoldDB" id="A0A1E8Q3R3"/>
<feature type="domain" description="Cyclic nucleotide-binding" evidence="4">
    <location>
        <begin position="1"/>
        <end position="106"/>
    </location>
</feature>
<gene>
    <name evidence="6" type="ORF">BEL07_13135</name>
</gene>
<dbReference type="Gene3D" id="1.10.10.10">
    <property type="entry name" value="Winged helix-like DNA-binding domain superfamily/Winged helix DNA-binding domain"/>
    <property type="match status" value="1"/>
</dbReference>
<dbReference type="InterPro" id="IPR050397">
    <property type="entry name" value="Env_Response_Regulators"/>
</dbReference>
<dbReference type="InterPro" id="IPR012318">
    <property type="entry name" value="HTH_CRP"/>
</dbReference>
<protein>
    <recommendedName>
        <fullName evidence="8">Crp/Fnr family transcriptional regulator</fullName>
    </recommendedName>
</protein>
<dbReference type="GO" id="GO:0003677">
    <property type="term" value="F:DNA binding"/>
    <property type="evidence" value="ECO:0007669"/>
    <property type="project" value="UniProtKB-KW"/>
</dbReference>